<evidence type="ECO:0000313" key="2">
    <source>
        <dbReference type="Proteomes" id="UP000031397"/>
    </source>
</evidence>
<dbReference type="Proteomes" id="UP000031397">
    <property type="component" value="Unassembled WGS sequence"/>
</dbReference>
<dbReference type="EMBL" id="JOJZ01000024">
    <property type="protein sequence ID" value="KID41167.1"/>
    <property type="molecule type" value="Genomic_DNA"/>
</dbReference>
<keyword evidence="2" id="KW-1185">Reference proteome</keyword>
<dbReference type="PATRIC" id="fig|1614.7.peg.1252"/>
<dbReference type="OrthoDB" id="9812484at2"/>
<dbReference type="InterPro" id="IPR009057">
    <property type="entry name" value="Homeodomain-like_sf"/>
</dbReference>
<dbReference type="GeneID" id="74913970"/>
<organism evidence="1 2">
    <name type="scientific">Fructilactobacillus fructivorans</name>
    <dbReference type="NCBI Taxonomy" id="1614"/>
    <lineage>
        <taxon>Bacteria</taxon>
        <taxon>Bacillati</taxon>
        <taxon>Bacillota</taxon>
        <taxon>Bacilli</taxon>
        <taxon>Lactobacillales</taxon>
        <taxon>Lactobacillaceae</taxon>
        <taxon>Fructilactobacillus</taxon>
    </lineage>
</organism>
<reference evidence="1 2" key="1">
    <citation type="submission" date="2014-06" db="EMBL/GenBank/DDBJ databases">
        <title>Functional and comparative genomic analyses of the Drosophila gut microbiota identify candidate symbiosis factors.</title>
        <authorList>
            <person name="Newell P.D."/>
            <person name="Chaston J.M."/>
            <person name="Douglas A.E."/>
        </authorList>
    </citation>
    <scope>NUCLEOTIDE SEQUENCE [LARGE SCALE GENOMIC DNA]</scope>
    <source>
        <strain evidence="1 2">DmCS_002</strain>
    </source>
</reference>
<dbReference type="Gene3D" id="1.10.357.10">
    <property type="entry name" value="Tetracycline Repressor, domain 2"/>
    <property type="match status" value="1"/>
</dbReference>
<dbReference type="AlphaFoldDB" id="A0A0C1PKB9"/>
<sequence length="167" mass="19163">MPSSTFLNLPQAKKERINAALLNEFSAHPLADAQVARIIKDAKISRGAYYKYFITLKGGYDYTRRMVLSTIHRPFAGKRINQLQPTDYVNAARSFLEDSSESEYFEFIQMDILHNQKNLDDSTIIQLPPKRWAITILCHETIKEAMEAPDDSEKLLQRLQISLEALS</sequence>
<dbReference type="SUPFAM" id="SSF46689">
    <property type="entry name" value="Homeodomain-like"/>
    <property type="match status" value="1"/>
</dbReference>
<comment type="caution">
    <text evidence="1">The sequence shown here is derived from an EMBL/GenBank/DDBJ whole genome shotgun (WGS) entry which is preliminary data.</text>
</comment>
<protein>
    <submittedName>
        <fullName evidence="1">Transcriptional regulator, TetR family</fullName>
    </submittedName>
</protein>
<accession>A0A0C1PKB9</accession>
<proteinExistence type="predicted"/>
<evidence type="ECO:0000313" key="1">
    <source>
        <dbReference type="EMBL" id="KID41167.1"/>
    </source>
</evidence>
<name>A0A0C1PKB9_9LACO</name>
<dbReference type="RefSeq" id="WP_039145133.1">
    <property type="nucleotide sequence ID" value="NZ_JOJZ01000024.1"/>
</dbReference>
<gene>
    <name evidence="1" type="ORF">LfDm3_1313</name>
</gene>